<proteinExistence type="predicted"/>
<dbReference type="Proteomes" id="UP001302812">
    <property type="component" value="Unassembled WGS sequence"/>
</dbReference>
<dbReference type="EMBL" id="MU853359">
    <property type="protein sequence ID" value="KAK4108957.1"/>
    <property type="molecule type" value="Genomic_DNA"/>
</dbReference>
<reference evidence="2" key="2">
    <citation type="submission" date="2023-05" db="EMBL/GenBank/DDBJ databases">
        <authorList>
            <consortium name="Lawrence Berkeley National Laboratory"/>
            <person name="Steindorff A."/>
            <person name="Hensen N."/>
            <person name="Bonometti L."/>
            <person name="Westerberg I."/>
            <person name="Brannstrom I.O."/>
            <person name="Guillou S."/>
            <person name="Cros-Aarteil S."/>
            <person name="Calhoun S."/>
            <person name="Haridas S."/>
            <person name="Kuo A."/>
            <person name="Mondo S."/>
            <person name="Pangilinan J."/>
            <person name="Riley R."/>
            <person name="Labutti K."/>
            <person name="Andreopoulos B."/>
            <person name="Lipzen A."/>
            <person name="Chen C."/>
            <person name="Yanf M."/>
            <person name="Daum C."/>
            <person name="Ng V."/>
            <person name="Clum A."/>
            <person name="Ohm R."/>
            <person name="Martin F."/>
            <person name="Silar P."/>
            <person name="Natvig D."/>
            <person name="Lalanne C."/>
            <person name="Gautier V."/>
            <person name="Ament-Velasquez S.L."/>
            <person name="Kruys A."/>
            <person name="Hutchinson M.I."/>
            <person name="Powell A.J."/>
            <person name="Barry K."/>
            <person name="Miller A.N."/>
            <person name="Grigoriev I.V."/>
            <person name="Debuchy R."/>
            <person name="Gladieux P."/>
            <person name="Thoren M.H."/>
            <person name="Johannesson H."/>
        </authorList>
    </citation>
    <scope>NUCLEOTIDE SEQUENCE</scope>
    <source>
        <strain evidence="2">CBS 508.74</strain>
    </source>
</reference>
<keyword evidence="1" id="KW-0812">Transmembrane</keyword>
<reference evidence="2" key="1">
    <citation type="journal article" date="2023" name="Mol. Phylogenet. Evol.">
        <title>Genome-scale phylogeny and comparative genomics of the fungal order Sordariales.</title>
        <authorList>
            <person name="Hensen N."/>
            <person name="Bonometti L."/>
            <person name="Westerberg I."/>
            <person name="Brannstrom I.O."/>
            <person name="Guillou S."/>
            <person name="Cros-Aarteil S."/>
            <person name="Calhoun S."/>
            <person name="Haridas S."/>
            <person name="Kuo A."/>
            <person name="Mondo S."/>
            <person name="Pangilinan J."/>
            <person name="Riley R."/>
            <person name="LaButti K."/>
            <person name="Andreopoulos B."/>
            <person name="Lipzen A."/>
            <person name="Chen C."/>
            <person name="Yan M."/>
            <person name="Daum C."/>
            <person name="Ng V."/>
            <person name="Clum A."/>
            <person name="Steindorff A."/>
            <person name="Ohm R.A."/>
            <person name="Martin F."/>
            <person name="Silar P."/>
            <person name="Natvig D.O."/>
            <person name="Lalanne C."/>
            <person name="Gautier V."/>
            <person name="Ament-Velasquez S.L."/>
            <person name="Kruys A."/>
            <person name="Hutchinson M.I."/>
            <person name="Powell A.J."/>
            <person name="Barry K."/>
            <person name="Miller A.N."/>
            <person name="Grigoriev I.V."/>
            <person name="Debuchy R."/>
            <person name="Gladieux P."/>
            <person name="Hiltunen Thoren M."/>
            <person name="Johannesson H."/>
        </authorList>
    </citation>
    <scope>NUCLEOTIDE SEQUENCE</scope>
    <source>
        <strain evidence="2">CBS 508.74</strain>
    </source>
</reference>
<accession>A0AAN6T9M8</accession>
<gene>
    <name evidence="2" type="ORF">N656DRAFT_366494</name>
</gene>
<dbReference type="GeneID" id="89933525"/>
<protein>
    <submittedName>
        <fullName evidence="2">Uncharacterized protein</fullName>
    </submittedName>
</protein>
<keyword evidence="3" id="KW-1185">Reference proteome</keyword>
<sequence>MSCNRYVVSKLSVCIIIASLSFSPARALLSSPLVHLPYPSRVYLWIPIQPSLRCCFLAAYILFWRKIFTIGRYNLVHYTSSLRLAELIVDSFRVSWSIRRRPGDFARLQTNLGEGPPASEVSIC</sequence>
<evidence type="ECO:0000256" key="1">
    <source>
        <dbReference type="SAM" id="Phobius"/>
    </source>
</evidence>
<name>A0AAN6T9M8_9PEZI</name>
<evidence type="ECO:0000313" key="2">
    <source>
        <dbReference type="EMBL" id="KAK4108957.1"/>
    </source>
</evidence>
<dbReference type="RefSeq" id="XP_064666527.1">
    <property type="nucleotide sequence ID" value="XM_064809401.1"/>
</dbReference>
<dbReference type="AlphaFoldDB" id="A0AAN6T9M8"/>
<keyword evidence="1" id="KW-0472">Membrane</keyword>
<evidence type="ECO:0000313" key="3">
    <source>
        <dbReference type="Proteomes" id="UP001302812"/>
    </source>
</evidence>
<feature type="transmembrane region" description="Helical" evidence="1">
    <location>
        <begin position="43"/>
        <end position="63"/>
    </location>
</feature>
<comment type="caution">
    <text evidence="2">The sequence shown here is derived from an EMBL/GenBank/DDBJ whole genome shotgun (WGS) entry which is preliminary data.</text>
</comment>
<keyword evidence="1" id="KW-1133">Transmembrane helix</keyword>
<organism evidence="2 3">
    <name type="scientific">Canariomyces notabilis</name>
    <dbReference type="NCBI Taxonomy" id="2074819"/>
    <lineage>
        <taxon>Eukaryota</taxon>
        <taxon>Fungi</taxon>
        <taxon>Dikarya</taxon>
        <taxon>Ascomycota</taxon>
        <taxon>Pezizomycotina</taxon>
        <taxon>Sordariomycetes</taxon>
        <taxon>Sordariomycetidae</taxon>
        <taxon>Sordariales</taxon>
        <taxon>Chaetomiaceae</taxon>
        <taxon>Canariomyces</taxon>
    </lineage>
</organism>